<dbReference type="CDD" id="cd08946">
    <property type="entry name" value="SDR_e"/>
    <property type="match status" value="1"/>
</dbReference>
<evidence type="ECO:0000259" key="4">
    <source>
        <dbReference type="Pfam" id="PF01370"/>
    </source>
</evidence>
<accession>A0A9D2EIS2</accession>
<dbReference type="Gene3D" id="3.40.50.720">
    <property type="entry name" value="NAD(P)-binding Rossmann-like Domain"/>
    <property type="match status" value="1"/>
</dbReference>
<protein>
    <submittedName>
        <fullName evidence="5">NAD(P)-dependent oxidoreductase</fullName>
    </submittedName>
</protein>
<organism evidence="5 6">
    <name type="scientific">Candidatus Ruania gallistercoris</name>
    <dbReference type="NCBI Taxonomy" id="2838746"/>
    <lineage>
        <taxon>Bacteria</taxon>
        <taxon>Bacillati</taxon>
        <taxon>Actinomycetota</taxon>
        <taxon>Actinomycetes</taxon>
        <taxon>Micrococcales</taxon>
        <taxon>Ruaniaceae</taxon>
        <taxon>Ruania</taxon>
    </lineage>
</organism>
<dbReference type="Pfam" id="PF01370">
    <property type="entry name" value="Epimerase"/>
    <property type="match status" value="1"/>
</dbReference>
<gene>
    <name evidence="5" type="ORF">H9815_19080</name>
</gene>
<name>A0A9D2EIS2_9MICO</name>
<reference evidence="5" key="1">
    <citation type="journal article" date="2021" name="PeerJ">
        <title>Extensive microbial diversity within the chicken gut microbiome revealed by metagenomics and culture.</title>
        <authorList>
            <person name="Gilroy R."/>
            <person name="Ravi A."/>
            <person name="Getino M."/>
            <person name="Pursley I."/>
            <person name="Horton D.L."/>
            <person name="Alikhan N.F."/>
            <person name="Baker D."/>
            <person name="Gharbi K."/>
            <person name="Hall N."/>
            <person name="Watson M."/>
            <person name="Adriaenssens E.M."/>
            <person name="Foster-Nyarko E."/>
            <person name="Jarju S."/>
            <person name="Secka A."/>
            <person name="Antonio M."/>
            <person name="Oren A."/>
            <person name="Chaudhuri R.R."/>
            <person name="La Ragione R."/>
            <person name="Hildebrand F."/>
            <person name="Pallen M.J."/>
        </authorList>
    </citation>
    <scope>NUCLEOTIDE SEQUENCE</scope>
    <source>
        <strain evidence="5">ChiGjej4B4-7305</strain>
    </source>
</reference>
<reference evidence="5" key="2">
    <citation type="submission" date="2021-04" db="EMBL/GenBank/DDBJ databases">
        <authorList>
            <person name="Gilroy R."/>
        </authorList>
    </citation>
    <scope>NUCLEOTIDE SEQUENCE</scope>
    <source>
        <strain evidence="5">ChiGjej4B4-7305</strain>
    </source>
</reference>
<comment type="similarity">
    <text evidence="1">Belongs to the NAD(P)-dependent epimerase/dehydratase family.</text>
</comment>
<dbReference type="InterPro" id="IPR001509">
    <property type="entry name" value="Epimerase_deHydtase"/>
</dbReference>
<evidence type="ECO:0000256" key="3">
    <source>
        <dbReference type="ARBA" id="ARBA00023027"/>
    </source>
</evidence>
<evidence type="ECO:0000256" key="1">
    <source>
        <dbReference type="ARBA" id="ARBA00007637"/>
    </source>
</evidence>
<feature type="domain" description="NAD-dependent epimerase/dehydratase" evidence="4">
    <location>
        <begin position="5"/>
        <end position="161"/>
    </location>
</feature>
<dbReference type="InterPro" id="IPR036291">
    <property type="entry name" value="NAD(P)-bd_dom_sf"/>
</dbReference>
<evidence type="ECO:0000313" key="6">
    <source>
        <dbReference type="Proteomes" id="UP000824037"/>
    </source>
</evidence>
<keyword evidence="2" id="KW-0560">Oxidoreductase</keyword>
<dbReference type="PANTHER" id="PTHR43103:SF5">
    <property type="entry name" value="4-EPIMERASE, PUTATIVE (AFU_ORTHOLOGUE AFUA_7G00360)-RELATED"/>
    <property type="match status" value="1"/>
</dbReference>
<dbReference type="EMBL" id="DXBY01000327">
    <property type="protein sequence ID" value="HIZ37886.1"/>
    <property type="molecule type" value="Genomic_DNA"/>
</dbReference>
<dbReference type="Proteomes" id="UP000824037">
    <property type="component" value="Unassembled WGS sequence"/>
</dbReference>
<keyword evidence="3" id="KW-0520">NAD</keyword>
<evidence type="ECO:0000256" key="2">
    <source>
        <dbReference type="ARBA" id="ARBA00023002"/>
    </source>
</evidence>
<comment type="caution">
    <text evidence="5">The sequence shown here is derived from an EMBL/GenBank/DDBJ whole genome shotgun (WGS) entry which is preliminary data.</text>
</comment>
<sequence>MTSLLLTGAGGRMARPLRPALLESAQHLRLYARSEVELVDEREELALGTLEDLAALERACAGVDVVIHLGGKADEADFSEILSANIVGTHNVFEAARRAGVRRVVYASSHHVTGFHSVEEMVSVDSDVRPDTYYGVSKVFGEAIGRLYHDKWGLEVVCLRIGVCREEPENSDQLRTWLSVPDSIRLVRAAVENEVAGGFAKVYGVSDNSRRFWDTRGSEQIGFRAEDSADDYAERFGGEREFSTPYQGGAFTGSEYRGGTW</sequence>
<evidence type="ECO:0000313" key="5">
    <source>
        <dbReference type="EMBL" id="HIZ37886.1"/>
    </source>
</evidence>
<proteinExistence type="inferred from homology"/>
<dbReference type="SUPFAM" id="SSF51735">
    <property type="entry name" value="NAD(P)-binding Rossmann-fold domains"/>
    <property type="match status" value="1"/>
</dbReference>
<dbReference type="AlphaFoldDB" id="A0A9D2EIS2"/>
<dbReference type="GO" id="GO:0016491">
    <property type="term" value="F:oxidoreductase activity"/>
    <property type="evidence" value="ECO:0007669"/>
    <property type="project" value="UniProtKB-KW"/>
</dbReference>
<dbReference type="PANTHER" id="PTHR43103">
    <property type="entry name" value="NUCLEOSIDE-DIPHOSPHATE-SUGAR EPIMERASE"/>
    <property type="match status" value="1"/>
</dbReference>